<dbReference type="GeneID" id="103495342"/>
<organism evidence="2 3">
    <name type="scientific">Cucumis melo</name>
    <name type="common">Muskmelon</name>
    <dbReference type="NCBI Taxonomy" id="3656"/>
    <lineage>
        <taxon>Eukaryota</taxon>
        <taxon>Viridiplantae</taxon>
        <taxon>Streptophyta</taxon>
        <taxon>Embryophyta</taxon>
        <taxon>Tracheophyta</taxon>
        <taxon>Spermatophyta</taxon>
        <taxon>Magnoliopsida</taxon>
        <taxon>eudicotyledons</taxon>
        <taxon>Gunneridae</taxon>
        <taxon>Pentapetalae</taxon>
        <taxon>rosids</taxon>
        <taxon>fabids</taxon>
        <taxon>Cucurbitales</taxon>
        <taxon>Cucurbitaceae</taxon>
        <taxon>Benincaseae</taxon>
        <taxon>Cucumis</taxon>
    </lineage>
</organism>
<proteinExistence type="predicted"/>
<dbReference type="Proteomes" id="UP001652600">
    <property type="component" value="Chromosome 1"/>
</dbReference>
<feature type="transmembrane region" description="Helical" evidence="1">
    <location>
        <begin position="7"/>
        <end position="24"/>
    </location>
</feature>
<reference evidence="2" key="1">
    <citation type="submission" date="2025-05" db="UniProtKB">
        <authorList>
            <consortium name="RefSeq"/>
        </authorList>
    </citation>
    <scope>NUCLEOTIDE SEQUENCE [LARGE SCALE GENOMIC DNA]</scope>
</reference>
<keyword evidence="1" id="KW-0812">Transmembrane</keyword>
<evidence type="ECO:0000256" key="1">
    <source>
        <dbReference type="SAM" id="Phobius"/>
    </source>
</evidence>
<dbReference type="PANTHER" id="PTHR33390:SF1">
    <property type="entry name" value="STRESS UP-REGULATED NOD 19 PROTEIN"/>
    <property type="match status" value="1"/>
</dbReference>
<name>A0ABM3KPD7_CUCME</name>
<reference evidence="3" key="2">
    <citation type="submission" date="2025-08" db="UniProtKB">
        <authorList>
            <consortium name="RefSeq"/>
        </authorList>
    </citation>
    <scope>IDENTIFICATION</scope>
    <source>
        <tissue evidence="3">Stem</tissue>
    </source>
</reference>
<protein>
    <submittedName>
        <fullName evidence="3">Uncharacterized protein LOC103495342 isoform X1</fullName>
    </submittedName>
</protein>
<sequence>MLKHHQCFRWLLLFSSVGIMIPYLEGVVTNKKNDDHQVIIKTKTYRTPLFTLKPGYVVERFFYNTNFPKGHIAMKSFDVEVVDEEANPIPLFETYLHHWGITRYYQHKDTKDPNINTSFTQLHEPNFIVAGNNGVCQKHALPQFFGTGADSRKTSSFLPNPYGIEVGNEKEVPLGYEEKWVLNIHAIDTRGVEDRIGCIECKRHLYNVTKDGLGMALEDDYIGGLRCCYDQTQCKMKKGYGNELGDDQQRNLYVRYTVKWVDWDDDLVIPLKVYIFDVTDTWKPLIDSTGAPQQHNCLKIVLAMFMRCMNWSSHLLTQMESDQLYVVEYNVGGSCSTNNKDGDECNATKMVRLLSPSSGYIIYGMGHLHAGGLGSTLYGEDERELCSSSPIYGNGNEIGNEKGYVVEMSTCYPKPGSVKINNKEMLTLISKYDPSQTHIGVMGLFHIMVAQKLPNSIIQMEPLEQLADDHKQKITK</sequence>
<dbReference type="InterPro" id="IPR011692">
    <property type="entry name" value="Stress_up-reg_Nod19"/>
</dbReference>
<evidence type="ECO:0000313" key="2">
    <source>
        <dbReference type="Proteomes" id="UP001652600"/>
    </source>
</evidence>
<gene>
    <name evidence="3" type="primary">LOC103495342</name>
</gene>
<accession>A0ABM3KPD7</accession>
<keyword evidence="1" id="KW-1133">Transmembrane helix</keyword>
<evidence type="ECO:0000313" key="3">
    <source>
        <dbReference type="RefSeq" id="XP_050939647.1"/>
    </source>
</evidence>
<dbReference type="PANTHER" id="PTHR33390">
    <property type="entry name" value="STRESS UP-REGULATED NOD 19 PROTEIN"/>
    <property type="match status" value="1"/>
</dbReference>
<dbReference type="Pfam" id="PF07712">
    <property type="entry name" value="SURNod19"/>
    <property type="match status" value="2"/>
</dbReference>
<dbReference type="RefSeq" id="XP_050939647.1">
    <property type="nucleotide sequence ID" value="XM_051083690.1"/>
</dbReference>
<keyword evidence="1" id="KW-0472">Membrane</keyword>
<keyword evidence="2" id="KW-1185">Reference proteome</keyword>